<dbReference type="AlphaFoldDB" id="J1K2J1"/>
<keyword evidence="1" id="KW-0175">Coiled coil</keyword>
<evidence type="ECO:0000256" key="1">
    <source>
        <dbReference type="SAM" id="Coils"/>
    </source>
</evidence>
<dbReference type="EMBL" id="AIMB01000001">
    <property type="protein sequence ID" value="EJF91702.1"/>
    <property type="molecule type" value="Genomic_DNA"/>
</dbReference>
<evidence type="ECO:0000313" key="3">
    <source>
        <dbReference type="Proteomes" id="UP000008952"/>
    </source>
</evidence>
<proteinExistence type="predicted"/>
<dbReference type="SUPFAM" id="SSF48452">
    <property type="entry name" value="TPR-like"/>
    <property type="match status" value="1"/>
</dbReference>
<protein>
    <submittedName>
        <fullName evidence="2">Uncharacterized protein</fullName>
    </submittedName>
</protein>
<dbReference type="RefSeq" id="WP_008037376.1">
    <property type="nucleotide sequence ID" value="NZ_JH725147.1"/>
</dbReference>
<organism evidence="2 3">
    <name type="scientific">Bartonella tamiae Th239</name>
    <dbReference type="NCBI Taxonomy" id="1094558"/>
    <lineage>
        <taxon>Bacteria</taxon>
        <taxon>Pseudomonadati</taxon>
        <taxon>Pseudomonadota</taxon>
        <taxon>Alphaproteobacteria</taxon>
        <taxon>Hyphomicrobiales</taxon>
        <taxon>Bartonellaceae</taxon>
        <taxon>Bartonella</taxon>
    </lineage>
</organism>
<evidence type="ECO:0000313" key="2">
    <source>
        <dbReference type="EMBL" id="EJF91702.1"/>
    </source>
</evidence>
<name>J1K2J1_9HYPH</name>
<keyword evidence="3" id="KW-1185">Reference proteome</keyword>
<comment type="caution">
    <text evidence="2">The sequence shown here is derived from an EMBL/GenBank/DDBJ whole genome shotgun (WGS) entry which is preliminary data.</text>
</comment>
<dbReference type="HOGENOM" id="CLU_410882_0_0_5"/>
<feature type="coiled-coil region" evidence="1">
    <location>
        <begin position="152"/>
        <end position="179"/>
    </location>
</feature>
<dbReference type="Proteomes" id="UP000008952">
    <property type="component" value="Unassembled WGS sequence"/>
</dbReference>
<dbReference type="OrthoDB" id="7926491at2"/>
<dbReference type="PATRIC" id="fig|1094558.3.peg.83"/>
<accession>J1K2J1</accession>
<sequence>MALESDSKKMLRQKVEDADLTLTLQNRHKDALAWAEAQFAYSEAMLAFADVEEDDVAAKIAFSEAAEGFKKTLQIFTQKQHFSRWGRVVISYVRCIRNLAMREEEQIGILRFKNGLLMLQEVFEALDPSKGAFDRALIQSEKGHLYRALADVDLLKERENNLQNALNAYENSASFMRKKENFTHWSVSISAGALTAAELGRMQKMPTSLETVKKAISLFESVLAYDQDHDRLLDRPYLHFEMGRTLFQMSILEGKNQIKHLQSALHAFELAHSSFEKEKSSDAWVRLQNEMAMTLSLLAQYDRPEHSLKYLERSLALYKNNLDILDQTDHSLVKAVISGNYGKDLSYYANTEKNREESLKIRYQAIDALRDAIGDEIRSLRPLDWLSYFVELGAALQAAANDERTDEKKHPLFREAIDLYSQALNNFSPQDHQELRAKILQWRALARATLGEAITENEGLTLLKEAERDFRLSLKFLDSKGDKNDIKRIYTSLAHLLYAMACRFDCDASIDVLHSASKAIEYAMKNITSDNAIEDDNYIAIMAHHGLILSKIGFFEKQSYAYIKAEAIYEKLITSQTLKDNPAKFIQIMGHYARMLHDWTDILPRKDSRLKLRYAFFLIGQVEKEAKQFDLAVLNNEIHSNRARLEQRLKSVQNQGLARFWPFKKRVN</sequence>
<reference evidence="2 3" key="1">
    <citation type="submission" date="2012-03" db="EMBL/GenBank/DDBJ databases">
        <title>The Genome Sequence of Bartonella tamiae Th239.</title>
        <authorList>
            <consortium name="The Broad Institute Genome Sequencing Platform"/>
            <consortium name="The Broad Institute Genome Sequencing Center for Infectious Disease"/>
            <person name="Feldgarden M."/>
            <person name="Kirby J."/>
            <person name="Kosoy M."/>
            <person name="Birtles R."/>
            <person name="Probert W.S."/>
            <person name="Chiaraviglio L."/>
            <person name="Young S.K."/>
            <person name="Zeng Q."/>
            <person name="Gargeya S."/>
            <person name="Fitzgerald M."/>
            <person name="Haas B."/>
            <person name="Abouelleil A."/>
            <person name="Alvarado L."/>
            <person name="Arachchi H.M."/>
            <person name="Berlin A."/>
            <person name="Chapman S.B."/>
            <person name="Gearin G."/>
            <person name="Goldberg J."/>
            <person name="Griggs A."/>
            <person name="Gujja S."/>
            <person name="Hansen M."/>
            <person name="Heiman D."/>
            <person name="Howarth C."/>
            <person name="Larimer J."/>
            <person name="Lui A."/>
            <person name="MacDonald P.J.P."/>
            <person name="McCowen C."/>
            <person name="Montmayeur A."/>
            <person name="Murphy C."/>
            <person name="Neiman D."/>
            <person name="Pearson M."/>
            <person name="Priest M."/>
            <person name="Roberts A."/>
            <person name="Saif S."/>
            <person name="Shea T."/>
            <person name="Sisk P."/>
            <person name="Stolte C."/>
            <person name="Sykes S."/>
            <person name="Wortman J."/>
            <person name="Nusbaum C."/>
            <person name="Birren B."/>
        </authorList>
    </citation>
    <scope>NUCLEOTIDE SEQUENCE [LARGE SCALE GENOMIC DNA]</scope>
    <source>
        <strain evidence="2 3">Th239</strain>
    </source>
</reference>
<dbReference type="InterPro" id="IPR011990">
    <property type="entry name" value="TPR-like_helical_dom_sf"/>
</dbReference>
<gene>
    <name evidence="2" type="ORF">ME5_00081</name>
</gene>